<dbReference type="InterPro" id="IPR047740">
    <property type="entry name" value="SMEK_dom"/>
</dbReference>
<dbReference type="EMBL" id="FWFX01000002">
    <property type="protein sequence ID" value="SLN19507.1"/>
    <property type="molecule type" value="Genomic_DNA"/>
</dbReference>
<accession>A0A1X6YHB7</accession>
<dbReference type="AlphaFoldDB" id="A0A1X6YHB7"/>
<protein>
    <recommendedName>
        <fullName evidence="1">SMEK domain-containing protein</fullName>
    </recommendedName>
</protein>
<organism evidence="2 3">
    <name type="scientific">Roseovarius albus</name>
    <dbReference type="NCBI Taxonomy" id="1247867"/>
    <lineage>
        <taxon>Bacteria</taxon>
        <taxon>Pseudomonadati</taxon>
        <taxon>Pseudomonadota</taxon>
        <taxon>Alphaproteobacteria</taxon>
        <taxon>Rhodobacterales</taxon>
        <taxon>Roseobacteraceae</taxon>
        <taxon>Roseovarius</taxon>
    </lineage>
</organism>
<dbReference type="Proteomes" id="UP000193061">
    <property type="component" value="Unassembled WGS sequence"/>
</dbReference>
<feature type="domain" description="SMEK" evidence="1">
    <location>
        <begin position="13"/>
        <end position="148"/>
    </location>
</feature>
<dbReference type="SUPFAM" id="SSF52540">
    <property type="entry name" value="P-loop containing nucleoside triphosphate hydrolases"/>
    <property type="match status" value="1"/>
</dbReference>
<sequence length="885" mass="100768">MRKQELLTKSSGLLARFAYDVRVKNSMGLFDINTIAEDLLVPVFSVVFDCPDLQNQNKIQMNFPAVDLGCSKSRVSLQITSDGSSGKALKTVEKFEEHGLGSEFDRLLIYVLTEKQTSYSSKKLAQAATDCSIDFSPERDILDYQNLSHLLSELPEEKLEAVADILDGFFAAEDTDRKFRAELNAFLEVSVRKIEDEKSSKKYIPSVFVETTKTKEEMRYFANPLFFCEKIDDALSDFDLVEYNRILQLSHMQPISFDLETTISSPYPNTLSDLFGRLTTQLDGISQMKAHLLPYTHEGQAEKTFGSHDYLSGYWEVFRHSLTYGGMGLVRSLEGIQKMVELAHAKIFLVTGMAGQGKTNFICDLVENQFRKFEVPTIFIPARKLNDYPGPNRLLSYIANNRYSPEFGDPHELFQLLNAVAADFGKPFIIAIDGINEVGDLDGFVSELRVFLEALCQYEYIKVIISCRSEFFDHKFSGLFEPQFSGFMHRVRDLRSKMSDENKLQLLASYLEHFKVRGRLSSYAERVLQDDLILLRIFCDINEDQKVGFVPDIYKGEIFERYLMTKIQEFPKDKQQEAISTLYQVCAKMLSVGDFAQIALDGFSMEQRQIIDAFVGEDIVLRREVPPTGLSSLGLSNISFTYDEMRDFLLAHFVISQLSKDDPDAVTTMFGNIKKWPIYEGFFRYAYVLSRKELNDHVIALCEANDDFQTHYLNNLPVLSPDIQSESDVSTVHELLAKPAADRQLRRLFWFLFRKRVLTDPINIQILLDHLAGLEDAGLEAFAKAAFSRSEGYRDDEWRDQIGSLLKSLLGLSREEQIGVGEAALAVSLFFAPHARWDEREAVKNLFSERFEVPEFSGALDRCAKTSSVRVRECLAEIAEGISSQ</sequence>
<dbReference type="NCBIfam" id="NF033859">
    <property type="entry name" value="SMEK_N"/>
    <property type="match status" value="1"/>
</dbReference>
<dbReference type="Pfam" id="PF21941">
    <property type="entry name" value="SMEK_N"/>
    <property type="match status" value="1"/>
</dbReference>
<dbReference type="InterPro" id="IPR027417">
    <property type="entry name" value="P-loop_NTPase"/>
</dbReference>
<keyword evidence="3" id="KW-1185">Reference proteome</keyword>
<gene>
    <name evidence="2" type="ORF">ROA7450_00624</name>
</gene>
<evidence type="ECO:0000313" key="3">
    <source>
        <dbReference type="Proteomes" id="UP000193061"/>
    </source>
</evidence>
<dbReference type="RefSeq" id="WP_085804205.1">
    <property type="nucleotide sequence ID" value="NZ_FWFX01000002.1"/>
</dbReference>
<evidence type="ECO:0000259" key="1">
    <source>
        <dbReference type="Pfam" id="PF21941"/>
    </source>
</evidence>
<dbReference type="Gene3D" id="3.40.50.300">
    <property type="entry name" value="P-loop containing nucleotide triphosphate hydrolases"/>
    <property type="match status" value="1"/>
</dbReference>
<reference evidence="2 3" key="1">
    <citation type="submission" date="2017-03" db="EMBL/GenBank/DDBJ databases">
        <authorList>
            <person name="Afonso C.L."/>
            <person name="Miller P.J."/>
            <person name="Scott M.A."/>
            <person name="Spackman E."/>
            <person name="Goraichik I."/>
            <person name="Dimitrov K.M."/>
            <person name="Suarez D.L."/>
            <person name="Swayne D.E."/>
        </authorList>
    </citation>
    <scope>NUCLEOTIDE SEQUENCE [LARGE SCALE GENOMIC DNA]</scope>
    <source>
        <strain evidence="2 3">CECT 7450</strain>
    </source>
</reference>
<evidence type="ECO:0000313" key="2">
    <source>
        <dbReference type="EMBL" id="SLN19507.1"/>
    </source>
</evidence>
<proteinExistence type="predicted"/>
<dbReference type="OrthoDB" id="789223at2"/>
<name>A0A1X6YHB7_9RHOB</name>